<proteinExistence type="predicted"/>
<sequence>MKKSAKLKLKMKAVTAAAAMANVCLLSQSPFYLIRNADLISVYSAVFPYPPHCSQGVLIFIQPLFGPSVDTICFQKLCGIAKHAFI</sequence>
<organism evidence="1 2">
    <name type="scientific">Batillaria attramentaria</name>
    <dbReference type="NCBI Taxonomy" id="370345"/>
    <lineage>
        <taxon>Eukaryota</taxon>
        <taxon>Metazoa</taxon>
        <taxon>Spiralia</taxon>
        <taxon>Lophotrochozoa</taxon>
        <taxon>Mollusca</taxon>
        <taxon>Gastropoda</taxon>
        <taxon>Caenogastropoda</taxon>
        <taxon>Sorbeoconcha</taxon>
        <taxon>Cerithioidea</taxon>
        <taxon>Batillariidae</taxon>
        <taxon>Batillaria</taxon>
    </lineage>
</organism>
<protein>
    <recommendedName>
        <fullName evidence="3">Secreted protein</fullName>
    </recommendedName>
</protein>
<keyword evidence="2" id="KW-1185">Reference proteome</keyword>
<dbReference type="EMBL" id="JACVVK020000150">
    <property type="protein sequence ID" value="KAK7488517.1"/>
    <property type="molecule type" value="Genomic_DNA"/>
</dbReference>
<comment type="caution">
    <text evidence="1">The sequence shown here is derived from an EMBL/GenBank/DDBJ whole genome shotgun (WGS) entry which is preliminary data.</text>
</comment>
<accession>A0ABD0KNM3</accession>
<name>A0ABD0KNM3_9CAEN</name>
<evidence type="ECO:0008006" key="3">
    <source>
        <dbReference type="Google" id="ProtNLM"/>
    </source>
</evidence>
<dbReference type="Proteomes" id="UP001519460">
    <property type="component" value="Unassembled WGS sequence"/>
</dbReference>
<evidence type="ECO:0000313" key="1">
    <source>
        <dbReference type="EMBL" id="KAK7488517.1"/>
    </source>
</evidence>
<dbReference type="AlphaFoldDB" id="A0ABD0KNM3"/>
<evidence type="ECO:0000313" key="2">
    <source>
        <dbReference type="Proteomes" id="UP001519460"/>
    </source>
</evidence>
<gene>
    <name evidence="1" type="ORF">BaRGS_00020302</name>
</gene>
<reference evidence="1 2" key="1">
    <citation type="journal article" date="2023" name="Sci. Data">
        <title>Genome assembly of the Korean intertidal mud-creeper Batillaria attramentaria.</title>
        <authorList>
            <person name="Patra A.K."/>
            <person name="Ho P.T."/>
            <person name="Jun S."/>
            <person name="Lee S.J."/>
            <person name="Kim Y."/>
            <person name="Won Y.J."/>
        </authorList>
    </citation>
    <scope>NUCLEOTIDE SEQUENCE [LARGE SCALE GENOMIC DNA]</scope>
    <source>
        <strain evidence="1">Wonlab-2016</strain>
    </source>
</reference>